<evidence type="ECO:0000256" key="3">
    <source>
        <dbReference type="ARBA" id="ARBA00022679"/>
    </source>
</evidence>
<dbReference type="PANTHER" id="PTHR47844:SF1">
    <property type="entry name" value="EXOSTOSIN-LIKE 2"/>
    <property type="match status" value="1"/>
</dbReference>
<keyword evidence="2" id="KW-0328">Glycosyltransferase</keyword>
<dbReference type="Proteomes" id="UP000624404">
    <property type="component" value="Unassembled WGS sequence"/>
</dbReference>
<feature type="transmembrane region" description="Helical" evidence="8">
    <location>
        <begin position="199"/>
        <end position="222"/>
    </location>
</feature>
<reference evidence="9" key="1">
    <citation type="submission" date="2020-10" db="EMBL/GenBank/DDBJ databases">
        <authorList>
            <person name="Kusch S."/>
        </authorList>
    </citation>
    <scope>NUCLEOTIDE SEQUENCE</scope>
    <source>
        <strain evidence="9">SwB9</strain>
    </source>
</reference>
<evidence type="ECO:0000256" key="6">
    <source>
        <dbReference type="ARBA" id="ARBA00023136"/>
    </source>
</evidence>
<feature type="transmembrane region" description="Helical" evidence="8">
    <location>
        <begin position="125"/>
        <end position="146"/>
    </location>
</feature>
<keyword evidence="3" id="KW-0808">Transferase</keyword>
<comment type="caution">
    <text evidence="9">The sequence shown here is derived from an EMBL/GenBank/DDBJ whole genome shotgun (WGS) entry which is preliminary data.</text>
</comment>
<dbReference type="Gene3D" id="3.90.550.10">
    <property type="entry name" value="Spore Coat Polysaccharide Biosynthesis Protein SpsA, Chain A"/>
    <property type="match status" value="1"/>
</dbReference>
<dbReference type="AlphaFoldDB" id="A0A8H2VLH7"/>
<dbReference type="PANTHER" id="PTHR47844">
    <property type="entry name" value="SYNTHASE CPS1, PUTATIVE (AFU_ORTHOLOGUE AFUA_7G02500)-RELATED"/>
    <property type="match status" value="1"/>
</dbReference>
<evidence type="ECO:0000313" key="10">
    <source>
        <dbReference type="Proteomes" id="UP000624404"/>
    </source>
</evidence>
<dbReference type="InterPro" id="IPR052427">
    <property type="entry name" value="Glycosyltrans_GT2/GT47"/>
</dbReference>
<keyword evidence="5 8" id="KW-1133">Transmembrane helix</keyword>
<evidence type="ECO:0000256" key="4">
    <source>
        <dbReference type="ARBA" id="ARBA00022692"/>
    </source>
</evidence>
<dbReference type="InterPro" id="IPR029044">
    <property type="entry name" value="Nucleotide-diphossugar_trans"/>
</dbReference>
<dbReference type="SUPFAM" id="SSF53448">
    <property type="entry name" value="Nucleotide-diphospho-sugar transferases"/>
    <property type="match status" value="1"/>
</dbReference>
<keyword evidence="7" id="KW-0325">Glycoprotein</keyword>
<comment type="subcellular location">
    <subcellularLocation>
        <location evidence="1">Membrane</location>
    </subcellularLocation>
</comment>
<dbReference type="GO" id="GO:0016757">
    <property type="term" value="F:glycosyltransferase activity"/>
    <property type="evidence" value="ECO:0007669"/>
    <property type="project" value="UniProtKB-KW"/>
</dbReference>
<sequence length="609" mass="69559">MSSKIEDMPQVGEKWEVVSEDLAYILDAMKEARERKLRNNSPAILCQTFTAIFSFTLAKLWVFLNSSWTIIIFFFFKRPWAIISSLPFLIPSIPKAIMSFIVAPIDLLSSIPETVRLLYGLTLGQAMASSGSITFVAWLLLVLVALRSTRFGHGMESLHGFLFWAPIYSTVLLLISNIGTLGELFGTLCEFFTFSPWSAAFIFLSVFKFLKVFVHLFSYTFLSSYRLPPLYPTVLSSHVTVIIPSIGNFGEDFITTIHSILDNNPARIIVSTVGTEKLIQACGVVEGITRERRLPGRKIEVVANRQPNKRAQCVQSSLMVKTNLIAYADDHVIWPRTFLQSTLAEFEDPKVGIVGTCKRVIREPGNNWSDSLRNFFACIYLERHNYEMTATYNLDGGAWVISGRTQIIRTDIVQSIEYRKEFLSETFLGAGPLNCDDDNFVTRYMIKHGWKTVFHNRPEALVQTTLGTTGGWPKFYQQLLRWSRSIWRSHLKSLFIDGTWKFYPWTSYSMFLSGLLNISILYDPLLFFTLSKSDFPTENNHAGAYLLWILILSRMIKPWPYYMRNKKEMIWAVPAELLFGYFHGAIRLLGLLTCRDISWGGRDLTGFVA</sequence>
<keyword evidence="6 8" id="KW-0472">Membrane</keyword>
<accession>A0A8H2VLH7</accession>
<evidence type="ECO:0000256" key="1">
    <source>
        <dbReference type="ARBA" id="ARBA00004370"/>
    </source>
</evidence>
<evidence type="ECO:0000256" key="8">
    <source>
        <dbReference type="SAM" id="Phobius"/>
    </source>
</evidence>
<feature type="transmembrane region" description="Helical" evidence="8">
    <location>
        <begin position="542"/>
        <end position="559"/>
    </location>
</feature>
<dbReference type="GO" id="GO:0016020">
    <property type="term" value="C:membrane"/>
    <property type="evidence" value="ECO:0007669"/>
    <property type="project" value="UniProtKB-SubCell"/>
</dbReference>
<organism evidence="9 10">
    <name type="scientific">Sclerotinia trifoliorum</name>
    <dbReference type="NCBI Taxonomy" id="28548"/>
    <lineage>
        <taxon>Eukaryota</taxon>
        <taxon>Fungi</taxon>
        <taxon>Dikarya</taxon>
        <taxon>Ascomycota</taxon>
        <taxon>Pezizomycotina</taxon>
        <taxon>Leotiomycetes</taxon>
        <taxon>Helotiales</taxon>
        <taxon>Sclerotiniaceae</taxon>
        <taxon>Sclerotinia</taxon>
    </lineage>
</organism>
<feature type="transmembrane region" description="Helical" evidence="8">
    <location>
        <begin position="502"/>
        <end position="522"/>
    </location>
</feature>
<dbReference type="EMBL" id="CAJHIA010000002">
    <property type="protein sequence ID" value="CAD6439890.1"/>
    <property type="molecule type" value="Genomic_DNA"/>
</dbReference>
<evidence type="ECO:0000256" key="7">
    <source>
        <dbReference type="ARBA" id="ARBA00023180"/>
    </source>
</evidence>
<gene>
    <name evidence="9" type="ORF">SCLTRI_LOCUS530</name>
</gene>
<feature type="transmembrane region" description="Helical" evidence="8">
    <location>
        <begin position="158"/>
        <end position="179"/>
    </location>
</feature>
<keyword evidence="4 8" id="KW-0812">Transmembrane</keyword>
<dbReference type="OrthoDB" id="2849215at2759"/>
<name>A0A8H2VLH7_9HELO</name>
<evidence type="ECO:0000256" key="5">
    <source>
        <dbReference type="ARBA" id="ARBA00022989"/>
    </source>
</evidence>
<evidence type="ECO:0000256" key="2">
    <source>
        <dbReference type="ARBA" id="ARBA00022676"/>
    </source>
</evidence>
<proteinExistence type="predicted"/>
<dbReference type="Pfam" id="PF13641">
    <property type="entry name" value="Glyco_tranf_2_3"/>
    <property type="match status" value="1"/>
</dbReference>
<protein>
    <submittedName>
        <fullName evidence="9">D8088f7f-995e-4287-b0ce-486d2859fa28</fullName>
    </submittedName>
</protein>
<keyword evidence="10" id="KW-1185">Reference proteome</keyword>
<evidence type="ECO:0000313" key="9">
    <source>
        <dbReference type="EMBL" id="CAD6439890.1"/>
    </source>
</evidence>